<feature type="domain" description="N-acetyltransferase" evidence="1">
    <location>
        <begin position="2"/>
        <end position="138"/>
    </location>
</feature>
<proteinExistence type="predicted"/>
<protein>
    <submittedName>
        <fullName evidence="2">GNAT family N-acetyltransferase</fullName>
    </submittedName>
</protein>
<dbReference type="InterPro" id="IPR000182">
    <property type="entry name" value="GNAT_dom"/>
</dbReference>
<dbReference type="SUPFAM" id="SSF55729">
    <property type="entry name" value="Acyl-CoA N-acyltransferases (Nat)"/>
    <property type="match status" value="1"/>
</dbReference>
<dbReference type="PROSITE" id="PS51186">
    <property type="entry name" value="GNAT"/>
    <property type="match status" value="1"/>
</dbReference>
<dbReference type="InterPro" id="IPR016181">
    <property type="entry name" value="Acyl_CoA_acyltransferase"/>
</dbReference>
<reference evidence="2" key="1">
    <citation type="submission" date="2024-02" db="EMBL/GenBank/DDBJ databases">
        <authorList>
            <consortium name="Clinical and Environmental Microbiology Branch: Whole genome sequencing antimicrobial resistance pathogens in the healthcare setting"/>
        </authorList>
    </citation>
    <scope>NUCLEOTIDE SEQUENCE</scope>
    <source>
        <strain evidence="2">2021GO-0154</strain>
    </source>
</reference>
<dbReference type="Pfam" id="PF00583">
    <property type="entry name" value="Acetyltransf_1"/>
    <property type="match status" value="1"/>
</dbReference>
<dbReference type="GO" id="GO:0016747">
    <property type="term" value="F:acyltransferase activity, transferring groups other than amino-acyl groups"/>
    <property type="evidence" value="ECO:0007669"/>
    <property type="project" value="InterPro"/>
</dbReference>
<comment type="caution">
    <text evidence="2">The sequence shown here is derived from an EMBL/GenBank/DDBJ whole genome shotgun (WGS) entry which is preliminary data.</text>
</comment>
<evidence type="ECO:0000259" key="1">
    <source>
        <dbReference type="PROSITE" id="PS51186"/>
    </source>
</evidence>
<organism evidence="2">
    <name type="scientific">Providencia stuartii</name>
    <dbReference type="NCBI Taxonomy" id="588"/>
    <lineage>
        <taxon>Bacteria</taxon>
        <taxon>Pseudomonadati</taxon>
        <taxon>Pseudomonadota</taxon>
        <taxon>Gammaproteobacteria</taxon>
        <taxon>Enterobacterales</taxon>
        <taxon>Morganellaceae</taxon>
        <taxon>Providencia</taxon>
    </lineage>
</organism>
<dbReference type="CDD" id="cd04301">
    <property type="entry name" value="NAT_SF"/>
    <property type="match status" value="1"/>
</dbReference>
<dbReference type="AlphaFoldDB" id="A0AAI9DCA2"/>
<dbReference type="EMBL" id="ABMABF030000006">
    <property type="protein sequence ID" value="EMJ5134531.1"/>
    <property type="molecule type" value="Genomic_DNA"/>
</dbReference>
<sequence length="139" mass="16149">MNHFRLATPQDIDGLIEIDSIKTHERALKIAQWVADKNCYLIEQETQIYAYTVLHYHFFDFGFIEMLMVNKQFRRLGLGIELINQLKLICTTSKLFTSTNQSNTAMQALLNHTQFLASGVIENLDYDDPELIYVCKLID</sequence>
<name>A0AAI9DCA2_PROST</name>
<accession>A0AAI9DCA2</accession>
<gene>
    <name evidence="2" type="ORF">RG298_002267</name>
</gene>
<evidence type="ECO:0000313" key="2">
    <source>
        <dbReference type="EMBL" id="EMJ5134531.1"/>
    </source>
</evidence>
<dbReference type="Gene3D" id="3.40.630.30">
    <property type="match status" value="1"/>
</dbReference>